<keyword evidence="2" id="KW-1185">Reference proteome</keyword>
<dbReference type="AlphaFoldDB" id="A0A151MBM9"/>
<reference evidence="1 2" key="1">
    <citation type="journal article" date="2012" name="Genome Biol.">
        <title>Sequencing three crocodilian genomes to illuminate the evolution of archosaurs and amniotes.</title>
        <authorList>
            <person name="St John J.A."/>
            <person name="Braun E.L."/>
            <person name="Isberg S.R."/>
            <person name="Miles L.G."/>
            <person name="Chong A.Y."/>
            <person name="Gongora J."/>
            <person name="Dalzell P."/>
            <person name="Moran C."/>
            <person name="Bed'hom B."/>
            <person name="Abzhanov A."/>
            <person name="Burgess S.C."/>
            <person name="Cooksey A.M."/>
            <person name="Castoe T.A."/>
            <person name="Crawford N.G."/>
            <person name="Densmore L.D."/>
            <person name="Drew J.C."/>
            <person name="Edwards S.V."/>
            <person name="Faircloth B.C."/>
            <person name="Fujita M.K."/>
            <person name="Greenwold M.J."/>
            <person name="Hoffmann F.G."/>
            <person name="Howard J.M."/>
            <person name="Iguchi T."/>
            <person name="Janes D.E."/>
            <person name="Khan S.Y."/>
            <person name="Kohno S."/>
            <person name="de Koning A.J."/>
            <person name="Lance S.L."/>
            <person name="McCarthy F.M."/>
            <person name="McCormack J.E."/>
            <person name="Merchant M.E."/>
            <person name="Peterson D.G."/>
            <person name="Pollock D.D."/>
            <person name="Pourmand N."/>
            <person name="Raney B.J."/>
            <person name="Roessler K.A."/>
            <person name="Sanford J.R."/>
            <person name="Sawyer R.H."/>
            <person name="Schmidt C.J."/>
            <person name="Triplett E.W."/>
            <person name="Tuberville T.D."/>
            <person name="Venegas-Anaya M."/>
            <person name="Howard J.T."/>
            <person name="Jarvis E.D."/>
            <person name="Guillette L.J.Jr."/>
            <person name="Glenn T.C."/>
            <person name="Green R.E."/>
            <person name="Ray D.A."/>
        </authorList>
    </citation>
    <scope>NUCLEOTIDE SEQUENCE [LARGE SCALE GENOMIC DNA]</scope>
    <source>
        <strain evidence="1">KSC_2009_1</strain>
    </source>
</reference>
<organism evidence="1 2">
    <name type="scientific">Alligator mississippiensis</name>
    <name type="common">American alligator</name>
    <dbReference type="NCBI Taxonomy" id="8496"/>
    <lineage>
        <taxon>Eukaryota</taxon>
        <taxon>Metazoa</taxon>
        <taxon>Chordata</taxon>
        <taxon>Craniata</taxon>
        <taxon>Vertebrata</taxon>
        <taxon>Euteleostomi</taxon>
        <taxon>Archelosauria</taxon>
        <taxon>Archosauria</taxon>
        <taxon>Crocodylia</taxon>
        <taxon>Alligatoridae</taxon>
        <taxon>Alligatorinae</taxon>
        <taxon>Alligator</taxon>
    </lineage>
</organism>
<evidence type="ECO:0000313" key="1">
    <source>
        <dbReference type="EMBL" id="KYO21933.1"/>
    </source>
</evidence>
<sequence length="87" mass="10385">MEDEDFTLQTCTWICTSWLTLQSHITLFTDDMGCPDTKPCLSGFPFWNMTELKWRIRIIETYLYCNRHWNQKRIPQIFLERGPGHGA</sequence>
<gene>
    <name evidence="1" type="ORF">Y1Q_0000587</name>
</gene>
<protein>
    <submittedName>
        <fullName evidence="1">Uncharacterized protein</fullName>
    </submittedName>
</protein>
<proteinExistence type="predicted"/>
<accession>A0A151MBM9</accession>
<name>A0A151MBM9_ALLMI</name>
<dbReference type="Proteomes" id="UP000050525">
    <property type="component" value="Unassembled WGS sequence"/>
</dbReference>
<comment type="caution">
    <text evidence="1">The sequence shown here is derived from an EMBL/GenBank/DDBJ whole genome shotgun (WGS) entry which is preliminary data.</text>
</comment>
<evidence type="ECO:0000313" key="2">
    <source>
        <dbReference type="Proteomes" id="UP000050525"/>
    </source>
</evidence>
<dbReference type="EMBL" id="AKHW03006283">
    <property type="protein sequence ID" value="KYO21933.1"/>
    <property type="molecule type" value="Genomic_DNA"/>
</dbReference>